<dbReference type="Proteomes" id="UP000245946">
    <property type="component" value="Unassembled WGS sequence"/>
</dbReference>
<dbReference type="GO" id="GO:0005634">
    <property type="term" value="C:nucleus"/>
    <property type="evidence" value="ECO:0007669"/>
    <property type="project" value="InterPro"/>
</dbReference>
<dbReference type="STRING" id="58919.A0A316ZIE9"/>
<dbReference type="Gene3D" id="3.30.1120.90">
    <property type="entry name" value="Nucleosome assembly protein"/>
    <property type="match status" value="1"/>
</dbReference>
<name>A0A316ZIE9_9BASI</name>
<gene>
    <name evidence="4" type="ORF">FA09DRAFT_303824</name>
</gene>
<evidence type="ECO:0000256" key="3">
    <source>
        <dbReference type="SAM" id="MobiDB-lite"/>
    </source>
</evidence>
<dbReference type="AlphaFoldDB" id="A0A316ZIE9"/>
<dbReference type="GO" id="GO:0006334">
    <property type="term" value="P:nucleosome assembly"/>
    <property type="evidence" value="ECO:0007669"/>
    <property type="project" value="InterPro"/>
</dbReference>
<feature type="region of interest" description="Disordered" evidence="3">
    <location>
        <begin position="212"/>
        <end position="249"/>
    </location>
</feature>
<dbReference type="InterPro" id="IPR037231">
    <property type="entry name" value="NAP-like_sf"/>
</dbReference>
<evidence type="ECO:0000313" key="5">
    <source>
        <dbReference type="Proteomes" id="UP000245946"/>
    </source>
</evidence>
<evidence type="ECO:0000256" key="1">
    <source>
        <dbReference type="ARBA" id="ARBA00009947"/>
    </source>
</evidence>
<proteinExistence type="inferred from homology"/>
<dbReference type="OrthoDB" id="19419at2759"/>
<reference evidence="4 5" key="1">
    <citation type="journal article" date="2018" name="Mol. Biol. Evol.">
        <title>Broad Genomic Sampling Reveals a Smut Pathogenic Ancestry of the Fungal Clade Ustilaginomycotina.</title>
        <authorList>
            <person name="Kijpornyongpan T."/>
            <person name="Mondo S.J."/>
            <person name="Barry K."/>
            <person name="Sandor L."/>
            <person name="Lee J."/>
            <person name="Lipzen A."/>
            <person name="Pangilinan J."/>
            <person name="LaButti K."/>
            <person name="Hainaut M."/>
            <person name="Henrissat B."/>
            <person name="Grigoriev I.V."/>
            <person name="Spatafora J.W."/>
            <person name="Aime M.C."/>
        </authorList>
    </citation>
    <scope>NUCLEOTIDE SEQUENCE [LARGE SCALE GENOMIC DNA]</scope>
    <source>
        <strain evidence="4 5">MCA 4186</strain>
    </source>
</reference>
<keyword evidence="5" id="KW-1185">Reference proteome</keyword>
<feature type="compositionally biased region" description="Acidic residues" evidence="3">
    <location>
        <begin position="212"/>
        <end position="236"/>
    </location>
</feature>
<dbReference type="Pfam" id="PF00956">
    <property type="entry name" value="NAP"/>
    <property type="match status" value="1"/>
</dbReference>
<dbReference type="PANTHER" id="PTHR11875">
    <property type="entry name" value="TESTIS-SPECIFIC Y-ENCODED PROTEIN"/>
    <property type="match status" value="1"/>
</dbReference>
<accession>A0A316ZIE9</accession>
<dbReference type="RefSeq" id="XP_025601001.1">
    <property type="nucleotide sequence ID" value="XM_025740452.1"/>
</dbReference>
<protein>
    <recommendedName>
        <fullName evidence="6">Nucleosome assembly protein</fullName>
    </recommendedName>
</protein>
<dbReference type="SUPFAM" id="SSF143113">
    <property type="entry name" value="NAP-like"/>
    <property type="match status" value="1"/>
</dbReference>
<evidence type="ECO:0000256" key="2">
    <source>
        <dbReference type="RuleBase" id="RU003876"/>
    </source>
</evidence>
<sequence>MNVYEFEPATLSKVDALKKEFEQVDGDIQRHAAKLQKPLYAKRAETVKDVPQFWYKAMSNCPHLAAYVDDKDQDLLQKLVSINVEQDEQDPRSATVTFEFGDNEYLKSNTLVKKFTVKADAAPLGSDEGEWVEDVTPHKTEIEWTSDEKNLAKQLPLSKPGEEDFQPGSFFSSFFDAIDEQVTNALGDAMVNTFFPNAISFYTGDLVGFEDFEGMDDYDSEDEDDEEDDEEIDLEEEEKRPTKKAKSKK</sequence>
<dbReference type="InterPro" id="IPR002164">
    <property type="entry name" value="NAP_family"/>
</dbReference>
<evidence type="ECO:0008006" key="6">
    <source>
        <dbReference type="Google" id="ProtNLM"/>
    </source>
</evidence>
<evidence type="ECO:0000313" key="4">
    <source>
        <dbReference type="EMBL" id="PWO00723.1"/>
    </source>
</evidence>
<comment type="similarity">
    <text evidence="1 2">Belongs to the nucleosome assembly protein (NAP) family.</text>
</comment>
<dbReference type="EMBL" id="KZ819284">
    <property type="protein sequence ID" value="PWO00723.1"/>
    <property type="molecule type" value="Genomic_DNA"/>
</dbReference>
<dbReference type="GeneID" id="37267998"/>
<organism evidence="4 5">
    <name type="scientific">Tilletiopsis washingtonensis</name>
    <dbReference type="NCBI Taxonomy" id="58919"/>
    <lineage>
        <taxon>Eukaryota</taxon>
        <taxon>Fungi</taxon>
        <taxon>Dikarya</taxon>
        <taxon>Basidiomycota</taxon>
        <taxon>Ustilaginomycotina</taxon>
        <taxon>Exobasidiomycetes</taxon>
        <taxon>Entylomatales</taxon>
        <taxon>Entylomatales incertae sedis</taxon>
        <taxon>Tilletiopsis</taxon>
    </lineage>
</organism>